<keyword evidence="1" id="KW-0238">DNA-binding</keyword>
<keyword evidence="4" id="KW-1185">Reference proteome</keyword>
<reference evidence="3 4" key="1">
    <citation type="submission" date="2017-06" db="EMBL/GenBank/DDBJ databases">
        <authorList>
            <person name="Kim H.J."/>
            <person name="Triplett B.A."/>
        </authorList>
    </citation>
    <scope>NUCLEOTIDE SEQUENCE [LARGE SCALE GENOMIC DNA]</scope>
    <source>
        <strain evidence="3 4">CGMCC 4.1858</strain>
    </source>
</reference>
<dbReference type="Pfam" id="PF23359">
    <property type="entry name" value="Lsr2_DNA-bd"/>
    <property type="match status" value="1"/>
</dbReference>
<feature type="domain" description="Lsr2 DNA-binding" evidence="2">
    <location>
        <begin position="29"/>
        <end position="62"/>
    </location>
</feature>
<gene>
    <name evidence="3" type="ORF">SAMN05216252_111146</name>
</gene>
<dbReference type="EMBL" id="FZOF01000011">
    <property type="protein sequence ID" value="SNS97500.1"/>
    <property type="molecule type" value="Genomic_DNA"/>
</dbReference>
<dbReference type="InterPro" id="IPR036625">
    <property type="entry name" value="E3-bd_dom_sf"/>
</dbReference>
<evidence type="ECO:0000256" key="1">
    <source>
        <dbReference type="ARBA" id="ARBA00023125"/>
    </source>
</evidence>
<dbReference type="Gene3D" id="4.10.320.10">
    <property type="entry name" value="E3-binding domain"/>
    <property type="match status" value="1"/>
</dbReference>
<evidence type="ECO:0000313" key="3">
    <source>
        <dbReference type="EMBL" id="SNS97500.1"/>
    </source>
</evidence>
<evidence type="ECO:0000313" key="4">
    <source>
        <dbReference type="Proteomes" id="UP000198280"/>
    </source>
</evidence>
<evidence type="ECO:0000259" key="2">
    <source>
        <dbReference type="Pfam" id="PF23359"/>
    </source>
</evidence>
<accession>A0A239IV23</accession>
<dbReference type="GO" id="GO:0003677">
    <property type="term" value="F:DNA binding"/>
    <property type="evidence" value="ECO:0007669"/>
    <property type="project" value="UniProtKB-KW"/>
</dbReference>
<name>A0A239IV23_9ACTN</name>
<organism evidence="3 4">
    <name type="scientific">Actinacidiphila glaucinigra</name>
    <dbReference type="NCBI Taxonomy" id="235986"/>
    <lineage>
        <taxon>Bacteria</taxon>
        <taxon>Bacillati</taxon>
        <taxon>Actinomycetota</taxon>
        <taxon>Actinomycetes</taxon>
        <taxon>Kitasatosporales</taxon>
        <taxon>Streptomycetaceae</taxon>
        <taxon>Actinacidiphila</taxon>
    </lineage>
</organism>
<dbReference type="InterPro" id="IPR055370">
    <property type="entry name" value="Lsr2_DNA-bd"/>
</dbReference>
<proteinExistence type="predicted"/>
<dbReference type="RefSeq" id="WP_220093315.1">
    <property type="nucleotide sequence ID" value="NZ_FZOF01000011.1"/>
</dbReference>
<sequence length="64" mass="7250">MSEAGDPRQAWRRVTTWLEQHGPDVFDPRPKNGPVRVWVCANGFLVSDRGRIPASIREAYEASL</sequence>
<dbReference type="AlphaFoldDB" id="A0A239IV23"/>
<dbReference type="GO" id="GO:0016746">
    <property type="term" value="F:acyltransferase activity"/>
    <property type="evidence" value="ECO:0007669"/>
    <property type="project" value="InterPro"/>
</dbReference>
<dbReference type="Proteomes" id="UP000198280">
    <property type="component" value="Unassembled WGS sequence"/>
</dbReference>
<protein>
    <submittedName>
        <fullName evidence="3">Lsr2 protein</fullName>
    </submittedName>
</protein>